<evidence type="ECO:0000256" key="2">
    <source>
        <dbReference type="PROSITE-ProRule" id="PRU01161"/>
    </source>
</evidence>
<evidence type="ECO:0000256" key="1">
    <source>
        <dbReference type="ARBA" id="ARBA00023098"/>
    </source>
</evidence>
<gene>
    <name evidence="4" type="ORF">RHOFW104T7_18095</name>
</gene>
<dbReference type="EMBL" id="LVJS01000054">
    <property type="protein sequence ID" value="KZC22714.1"/>
    <property type="molecule type" value="Genomic_DNA"/>
</dbReference>
<dbReference type="InterPro" id="IPR016035">
    <property type="entry name" value="Acyl_Trfase/lysoPLipase"/>
</dbReference>
<evidence type="ECO:0000313" key="4">
    <source>
        <dbReference type="EMBL" id="KZC22714.1"/>
    </source>
</evidence>
<proteinExistence type="predicted"/>
<dbReference type="PROSITE" id="PS51257">
    <property type="entry name" value="PROKAR_LIPOPROTEIN"/>
    <property type="match status" value="1"/>
</dbReference>
<comment type="caution">
    <text evidence="4">The sequence shown here is derived from an EMBL/GenBank/DDBJ whole genome shotgun (WGS) entry which is preliminary data.</text>
</comment>
<feature type="domain" description="PNPLA" evidence="3">
    <location>
        <begin position="62"/>
        <end position="268"/>
    </location>
</feature>
<dbReference type="Gene3D" id="3.40.1090.10">
    <property type="entry name" value="Cytosolic phospholipase A2 catalytic domain"/>
    <property type="match status" value="1"/>
</dbReference>
<organism evidence="4 5">
    <name type="scientific">Rhodanobacter thiooxydans</name>
    <dbReference type="NCBI Taxonomy" id="416169"/>
    <lineage>
        <taxon>Bacteria</taxon>
        <taxon>Pseudomonadati</taxon>
        <taxon>Pseudomonadota</taxon>
        <taxon>Gammaproteobacteria</taxon>
        <taxon>Lysobacterales</taxon>
        <taxon>Rhodanobacteraceae</taxon>
        <taxon>Rhodanobacter</taxon>
    </lineage>
</organism>
<accession>A0A154QER0</accession>
<dbReference type="PROSITE" id="PS51635">
    <property type="entry name" value="PNPLA"/>
    <property type="match status" value="1"/>
</dbReference>
<dbReference type="GO" id="GO:0006629">
    <property type="term" value="P:lipid metabolic process"/>
    <property type="evidence" value="ECO:0007669"/>
    <property type="project" value="UniProtKB-KW"/>
</dbReference>
<comment type="caution">
    <text evidence="2">Lacks conserved residue(s) required for the propagation of feature annotation.</text>
</comment>
<protein>
    <submittedName>
        <fullName evidence="4">Patatin</fullName>
    </submittedName>
</protein>
<dbReference type="InterPro" id="IPR002641">
    <property type="entry name" value="PNPLA_dom"/>
</dbReference>
<dbReference type="SUPFAM" id="SSF52151">
    <property type="entry name" value="FabD/lysophospholipase-like"/>
    <property type="match status" value="1"/>
</dbReference>
<keyword evidence="5" id="KW-1185">Reference proteome</keyword>
<sequence>MTPASRHLPCGWPFLLLGLALCVLAGCATRTWNTRIKPAGVEDRYEFRTRFPHAPRDTFVVLAFSGGGTRAAAFSYGVLEKLRDTEVPSGGQPTRLLDLVDVVTSVSGGSYTAAYYGLFGDRIFGDFRTRFLYRDWQGELLGLLGRPDHLLSIAGRHYNRSDLVAAYLDRTLLEGKTFADMSPAGLPMVILNASDLNNATTFSFIQQQFDFLCSDLSTYPVANAVMASAAVSGLFAPIALRNYPDCPQRHQPWIAQSLAHDDLLSRRHAVALALSRYDEPERMPILRLVDGGITDNLGVRGSMMSPVAQYGNVPDMAGAFTPEQLRRVRHVLVIVANAQVYAPYPWSERGRAPGTIDTLRASFDASLGILNNETAALAKNGFLMWARHVNALRPAGAPTVDVNFAVLTFSQIEDRAERQRFNAMPTAFHLHADQVDALRSLAGRLLTQAPEFQHFLRELRDEQSALVDPHATTAAGPAGLGRR</sequence>
<keyword evidence="1" id="KW-0443">Lipid metabolism</keyword>
<dbReference type="eggNOG" id="COG1752">
    <property type="taxonomic scope" value="Bacteria"/>
</dbReference>
<evidence type="ECO:0000259" key="3">
    <source>
        <dbReference type="PROSITE" id="PS51635"/>
    </source>
</evidence>
<reference evidence="4 5" key="1">
    <citation type="journal article" date="2016" name="MBio">
        <title>Lateral Gene Transfer in a Heavy Metal-Contaminated-Groundwater Microbial Community.</title>
        <authorList>
            <person name="Hemme C.L."/>
            <person name="Green S.J."/>
            <person name="Rishishwar L."/>
            <person name="Prakash O."/>
            <person name="Pettenato A."/>
            <person name="Chakraborty R."/>
            <person name="Deutschbauer A.M."/>
            <person name="Van Nostrand J.D."/>
            <person name="Wu L."/>
            <person name="He Z."/>
            <person name="Jordan I.K."/>
            <person name="Hazen T.C."/>
            <person name="Arkin A.P."/>
            <person name="Kostka J.E."/>
            <person name="Zhou J."/>
        </authorList>
    </citation>
    <scope>NUCLEOTIDE SEQUENCE [LARGE SCALE GENOMIC DNA]</scope>
    <source>
        <strain evidence="4 5">FW104-T7</strain>
    </source>
</reference>
<dbReference type="Proteomes" id="UP000076131">
    <property type="component" value="Unassembled WGS sequence"/>
</dbReference>
<dbReference type="RefSeq" id="WP_008436364.1">
    <property type="nucleotide sequence ID" value="NZ_LVJS01000054.1"/>
</dbReference>
<dbReference type="AlphaFoldDB" id="A0A154QER0"/>
<evidence type="ECO:0000313" key="5">
    <source>
        <dbReference type="Proteomes" id="UP000076131"/>
    </source>
</evidence>
<dbReference type="Pfam" id="PF01734">
    <property type="entry name" value="Patatin"/>
    <property type="match status" value="1"/>
</dbReference>
<name>A0A154QER0_9GAMM</name>